<keyword evidence="4" id="KW-1134">Transmembrane beta strand</keyword>
<dbReference type="Gene3D" id="1.20.1600.10">
    <property type="entry name" value="Outer membrane efflux proteins (OEP)"/>
    <property type="match status" value="1"/>
</dbReference>
<keyword evidence="3" id="KW-0813">Transport</keyword>
<name>A0ABY6GG33_9BURK</name>
<dbReference type="RefSeq" id="WP_231045082.1">
    <property type="nucleotide sequence ID" value="NZ_CP106883.1"/>
</dbReference>
<dbReference type="Proteomes" id="UP001162800">
    <property type="component" value="Plasmid unnamed2"/>
</dbReference>
<dbReference type="PANTHER" id="PTHR30026:SF20">
    <property type="entry name" value="OUTER MEMBRANE PROTEIN TOLC"/>
    <property type="match status" value="1"/>
</dbReference>
<protein>
    <submittedName>
        <fullName evidence="9">TolC family protein</fullName>
    </submittedName>
</protein>
<organism evidence="9 10">
    <name type="scientific">Comamonas endophytica</name>
    <dbReference type="NCBI Taxonomy" id="2949090"/>
    <lineage>
        <taxon>Bacteria</taxon>
        <taxon>Pseudomonadati</taxon>
        <taxon>Pseudomonadota</taxon>
        <taxon>Betaproteobacteria</taxon>
        <taxon>Burkholderiales</taxon>
        <taxon>Comamonadaceae</taxon>
        <taxon>Comamonas</taxon>
    </lineage>
</organism>
<keyword evidence="5" id="KW-0812">Transmembrane</keyword>
<keyword evidence="9" id="KW-0614">Plasmid</keyword>
<gene>
    <name evidence="9" type="ORF">M9799_20155</name>
</gene>
<keyword evidence="7" id="KW-0998">Cell outer membrane</keyword>
<evidence type="ECO:0000256" key="8">
    <source>
        <dbReference type="SAM" id="SignalP"/>
    </source>
</evidence>
<geneLocation type="plasmid" evidence="9 10">
    <name>unnamed2</name>
</geneLocation>
<evidence type="ECO:0000256" key="4">
    <source>
        <dbReference type="ARBA" id="ARBA00022452"/>
    </source>
</evidence>
<dbReference type="Pfam" id="PF02321">
    <property type="entry name" value="OEP"/>
    <property type="match status" value="1"/>
</dbReference>
<evidence type="ECO:0000256" key="3">
    <source>
        <dbReference type="ARBA" id="ARBA00022448"/>
    </source>
</evidence>
<comment type="subcellular location">
    <subcellularLocation>
        <location evidence="1">Cell outer membrane</location>
    </subcellularLocation>
</comment>
<accession>A0ABY6GG33</accession>
<reference evidence="9" key="1">
    <citation type="submission" date="2022-09" db="EMBL/GenBank/DDBJ databases">
        <title>The complete genome of Acidovorax sp. 5MLIR.</title>
        <authorList>
            <person name="Liu L."/>
            <person name="Yue J."/>
            <person name="Yang F."/>
            <person name="Yuan J."/>
            <person name="Li L."/>
        </authorList>
    </citation>
    <scope>NUCLEOTIDE SEQUENCE</scope>
    <source>
        <strain evidence="9">5MLIR</strain>
        <plasmid evidence="9">unnamed2</plasmid>
    </source>
</reference>
<feature type="chain" id="PRO_5045229029" evidence="8">
    <location>
        <begin position="34"/>
        <end position="449"/>
    </location>
</feature>
<sequence>MLSFSRPHPGVKGLRVHAWAAVALSLAAIPGLAQPMSEPATAAPSPIAAAPAPPAPALTTLRQAFDAAWARQPEAASAAQYRNAAQGRQSIANGWTPEPPALELATKTDRWHRDEGSAELEVGVAVPLWLPGERGRAQALAQAEFDALDTRQAAARLRLAGALREAWWQLQRAQLDVAQAQARQGSAAQLAADVARRVKAGELARADQHQADGAVAAAEAELAESQAQRAVHEQTLRTLVAQPVGAQSEAPEALPPGALVDASSHAQADALAAEHPALREAQARLQVAERAQQLAVAQTRANPELTVATTRERGARGERYARTVTVGVRIPLGSSGVRLSRAATAAAELLAAQNQLELERLRIAGEVASARARLTGARTAAEAAERRATLARETQAFIGKAFRAGEIDLPNRLRVELEAADAERQSAIARLYINQALSSLHQALGLLPQ</sequence>
<evidence type="ECO:0000256" key="5">
    <source>
        <dbReference type="ARBA" id="ARBA00022692"/>
    </source>
</evidence>
<evidence type="ECO:0000313" key="9">
    <source>
        <dbReference type="EMBL" id="UYG54041.1"/>
    </source>
</evidence>
<evidence type="ECO:0000256" key="6">
    <source>
        <dbReference type="ARBA" id="ARBA00023136"/>
    </source>
</evidence>
<dbReference type="SUPFAM" id="SSF56954">
    <property type="entry name" value="Outer membrane efflux proteins (OEP)"/>
    <property type="match status" value="1"/>
</dbReference>
<keyword evidence="10" id="KW-1185">Reference proteome</keyword>
<evidence type="ECO:0000256" key="1">
    <source>
        <dbReference type="ARBA" id="ARBA00004442"/>
    </source>
</evidence>
<evidence type="ECO:0000256" key="7">
    <source>
        <dbReference type="ARBA" id="ARBA00023237"/>
    </source>
</evidence>
<evidence type="ECO:0000256" key="2">
    <source>
        <dbReference type="ARBA" id="ARBA00007613"/>
    </source>
</evidence>
<dbReference type="InterPro" id="IPR051906">
    <property type="entry name" value="TolC-like"/>
</dbReference>
<dbReference type="EMBL" id="CP106883">
    <property type="protein sequence ID" value="UYG54041.1"/>
    <property type="molecule type" value="Genomic_DNA"/>
</dbReference>
<comment type="similarity">
    <text evidence="2">Belongs to the outer membrane factor (OMF) (TC 1.B.17) family.</text>
</comment>
<proteinExistence type="inferred from homology"/>
<feature type="signal peptide" evidence="8">
    <location>
        <begin position="1"/>
        <end position="33"/>
    </location>
</feature>
<keyword evidence="8" id="KW-0732">Signal</keyword>
<dbReference type="PANTHER" id="PTHR30026">
    <property type="entry name" value="OUTER MEMBRANE PROTEIN TOLC"/>
    <property type="match status" value="1"/>
</dbReference>
<evidence type="ECO:0000313" key="10">
    <source>
        <dbReference type="Proteomes" id="UP001162800"/>
    </source>
</evidence>
<dbReference type="InterPro" id="IPR003423">
    <property type="entry name" value="OMP_efflux"/>
</dbReference>
<keyword evidence="6" id="KW-0472">Membrane</keyword>